<dbReference type="Gene3D" id="2.60.120.10">
    <property type="entry name" value="Jelly Rolls"/>
    <property type="match status" value="1"/>
</dbReference>
<sequence>MSGAGTPAEKPASETTVEVACYASMPQFDSSILDTFIPRCRRLTQLHFGRIVSNPDAPQAFSENVGFNMTYNLVEPGKGNALHTHPSVEIFIALDGKWEIAWGGRGEHTTVLQPWDMIAVPAHVRHSYKNVEEKTANHIMTILCGDASITWGPDVVAEARNHGVRCTRRGELLGFWSGEELQEEAGAETEEDEPDAYHRPMSNPEMARHVRRFRDGQSLSVQAKGSFVNVSWRALAQGETLAIHCSPRAVDVLLVVLEGSLLLTRQGGELVAVTSQLDSVRVSAAEAQGILACNQLRTPCTILVVESQMRAIAGRQCGEWLVAGVSPTGSMGGECFAPVEEAWRAIGARGGRKERRIASATFTCRSYPKMAAGGARLL</sequence>
<reference evidence="2" key="2">
    <citation type="submission" date="2024-10" db="UniProtKB">
        <authorList>
            <consortium name="EnsemblProtists"/>
        </authorList>
    </citation>
    <scope>IDENTIFICATION</scope>
</reference>
<evidence type="ECO:0000313" key="2">
    <source>
        <dbReference type="EnsemblProtists" id="EOD25363"/>
    </source>
</evidence>
<organism evidence="2 3">
    <name type="scientific">Emiliania huxleyi (strain CCMP1516)</name>
    <dbReference type="NCBI Taxonomy" id="280463"/>
    <lineage>
        <taxon>Eukaryota</taxon>
        <taxon>Haptista</taxon>
        <taxon>Haptophyta</taxon>
        <taxon>Prymnesiophyceae</taxon>
        <taxon>Isochrysidales</taxon>
        <taxon>Noelaerhabdaceae</taxon>
        <taxon>Emiliania</taxon>
    </lineage>
</organism>
<dbReference type="SUPFAM" id="SSF51182">
    <property type="entry name" value="RmlC-like cupins"/>
    <property type="match status" value="1"/>
</dbReference>
<dbReference type="PaxDb" id="2903-EOD25363"/>
<evidence type="ECO:0000313" key="3">
    <source>
        <dbReference type="Proteomes" id="UP000013827"/>
    </source>
</evidence>
<dbReference type="AlphaFoldDB" id="A0A0D3JPC8"/>
<dbReference type="Pfam" id="PF07883">
    <property type="entry name" value="Cupin_2"/>
    <property type="match status" value="1"/>
</dbReference>
<evidence type="ECO:0000259" key="1">
    <source>
        <dbReference type="Pfam" id="PF07883"/>
    </source>
</evidence>
<dbReference type="RefSeq" id="XP_005777792.1">
    <property type="nucleotide sequence ID" value="XM_005777735.1"/>
</dbReference>
<dbReference type="InterPro" id="IPR014710">
    <property type="entry name" value="RmlC-like_jellyroll"/>
</dbReference>
<dbReference type="KEGG" id="ehx:EMIHUDRAFT_237792"/>
<reference evidence="3" key="1">
    <citation type="journal article" date="2013" name="Nature">
        <title>Pan genome of the phytoplankton Emiliania underpins its global distribution.</title>
        <authorList>
            <person name="Read B.A."/>
            <person name="Kegel J."/>
            <person name="Klute M.J."/>
            <person name="Kuo A."/>
            <person name="Lefebvre S.C."/>
            <person name="Maumus F."/>
            <person name="Mayer C."/>
            <person name="Miller J."/>
            <person name="Monier A."/>
            <person name="Salamov A."/>
            <person name="Young J."/>
            <person name="Aguilar M."/>
            <person name="Claverie J.M."/>
            <person name="Frickenhaus S."/>
            <person name="Gonzalez K."/>
            <person name="Herman E.K."/>
            <person name="Lin Y.C."/>
            <person name="Napier J."/>
            <person name="Ogata H."/>
            <person name="Sarno A.F."/>
            <person name="Shmutz J."/>
            <person name="Schroeder D."/>
            <person name="de Vargas C."/>
            <person name="Verret F."/>
            <person name="von Dassow P."/>
            <person name="Valentin K."/>
            <person name="Van de Peer Y."/>
            <person name="Wheeler G."/>
            <person name="Dacks J.B."/>
            <person name="Delwiche C.F."/>
            <person name="Dyhrman S.T."/>
            <person name="Glockner G."/>
            <person name="John U."/>
            <person name="Richards T."/>
            <person name="Worden A.Z."/>
            <person name="Zhang X."/>
            <person name="Grigoriev I.V."/>
            <person name="Allen A.E."/>
            <person name="Bidle K."/>
            <person name="Borodovsky M."/>
            <person name="Bowler C."/>
            <person name="Brownlee C."/>
            <person name="Cock J.M."/>
            <person name="Elias M."/>
            <person name="Gladyshev V.N."/>
            <person name="Groth M."/>
            <person name="Guda C."/>
            <person name="Hadaegh A."/>
            <person name="Iglesias-Rodriguez M.D."/>
            <person name="Jenkins J."/>
            <person name="Jones B.M."/>
            <person name="Lawson T."/>
            <person name="Leese F."/>
            <person name="Lindquist E."/>
            <person name="Lobanov A."/>
            <person name="Lomsadze A."/>
            <person name="Malik S.B."/>
            <person name="Marsh M.E."/>
            <person name="Mackinder L."/>
            <person name="Mock T."/>
            <person name="Mueller-Roeber B."/>
            <person name="Pagarete A."/>
            <person name="Parker M."/>
            <person name="Probert I."/>
            <person name="Quesneville H."/>
            <person name="Raines C."/>
            <person name="Rensing S.A."/>
            <person name="Riano-Pachon D.M."/>
            <person name="Richier S."/>
            <person name="Rokitta S."/>
            <person name="Shiraiwa Y."/>
            <person name="Soanes D.M."/>
            <person name="van der Giezen M."/>
            <person name="Wahlund T.M."/>
            <person name="Williams B."/>
            <person name="Wilson W."/>
            <person name="Wolfe G."/>
            <person name="Wurch L.L."/>
        </authorList>
    </citation>
    <scope>NUCLEOTIDE SEQUENCE</scope>
</reference>
<feature type="domain" description="Cupin type-2" evidence="1">
    <location>
        <begin position="74"/>
        <end position="136"/>
    </location>
</feature>
<name>A0A0D3JPC8_EMIH1</name>
<proteinExistence type="predicted"/>
<accession>A0A0D3JPC8</accession>
<dbReference type="GeneID" id="17270908"/>
<keyword evidence="3" id="KW-1185">Reference proteome</keyword>
<protein>
    <recommendedName>
        <fullName evidence="1">Cupin type-2 domain-containing protein</fullName>
    </recommendedName>
</protein>
<dbReference type="EnsemblProtists" id="EOD25363">
    <property type="protein sequence ID" value="EOD25363"/>
    <property type="gene ID" value="EMIHUDRAFT_237792"/>
</dbReference>
<dbReference type="Proteomes" id="UP000013827">
    <property type="component" value="Unassembled WGS sequence"/>
</dbReference>
<dbReference type="HOGENOM" id="CLU_732441_0_0_1"/>
<dbReference type="InterPro" id="IPR013096">
    <property type="entry name" value="Cupin_2"/>
</dbReference>
<dbReference type="InterPro" id="IPR011051">
    <property type="entry name" value="RmlC_Cupin_sf"/>
</dbReference>